<evidence type="ECO:0000256" key="1">
    <source>
        <dbReference type="ARBA" id="ARBA00022598"/>
    </source>
</evidence>
<gene>
    <name evidence="6" type="ORF">ACFP4F_26895</name>
</gene>
<dbReference type="Pfam" id="PF13607">
    <property type="entry name" value="Succ_CoA_lig"/>
    <property type="match status" value="1"/>
</dbReference>
<evidence type="ECO:0000259" key="5">
    <source>
        <dbReference type="SMART" id="SM00881"/>
    </source>
</evidence>
<keyword evidence="7" id="KW-1185">Reference proteome</keyword>
<keyword evidence="1 6" id="KW-0436">Ligase</keyword>
<proteinExistence type="predicted"/>
<keyword evidence="3" id="KW-0067">ATP-binding</keyword>
<dbReference type="InterPro" id="IPR043938">
    <property type="entry name" value="Ligase_CoA_dom"/>
</dbReference>
<dbReference type="GO" id="GO:0016874">
    <property type="term" value="F:ligase activity"/>
    <property type="evidence" value="ECO:0007669"/>
    <property type="project" value="UniProtKB-KW"/>
</dbReference>
<evidence type="ECO:0000313" key="6">
    <source>
        <dbReference type="EMBL" id="MFC6066146.1"/>
    </source>
</evidence>
<dbReference type="Gene3D" id="3.30.470.20">
    <property type="entry name" value="ATP-grasp fold, B domain"/>
    <property type="match status" value="1"/>
</dbReference>
<dbReference type="SUPFAM" id="SSF56059">
    <property type="entry name" value="Glutathione synthetase ATP-binding domain-like"/>
    <property type="match status" value="1"/>
</dbReference>
<name>A0ABW1MRR9_9ACTN</name>
<dbReference type="PANTHER" id="PTHR43334">
    <property type="entry name" value="ACETATE--COA LIGASE [ADP-FORMING]"/>
    <property type="match status" value="1"/>
</dbReference>
<feature type="region of interest" description="Disordered" evidence="4">
    <location>
        <begin position="1"/>
        <end position="32"/>
    </location>
</feature>
<evidence type="ECO:0000313" key="7">
    <source>
        <dbReference type="Proteomes" id="UP001596139"/>
    </source>
</evidence>
<dbReference type="Gene3D" id="3.40.50.261">
    <property type="entry name" value="Succinyl-CoA synthetase domains"/>
    <property type="match status" value="2"/>
</dbReference>
<dbReference type="PANTHER" id="PTHR43334:SF1">
    <property type="entry name" value="3-HYDROXYPROPIONATE--COA LIGASE [ADP-FORMING]"/>
    <property type="match status" value="1"/>
</dbReference>
<organism evidence="6 7">
    <name type="scientific">Streptomyces ochraceiscleroticus</name>
    <dbReference type="NCBI Taxonomy" id="47761"/>
    <lineage>
        <taxon>Bacteria</taxon>
        <taxon>Bacillati</taxon>
        <taxon>Actinomycetota</taxon>
        <taxon>Actinomycetes</taxon>
        <taxon>Kitasatosporales</taxon>
        <taxon>Streptomycetaceae</taxon>
        <taxon>Streptomyces</taxon>
    </lineage>
</organism>
<dbReference type="SUPFAM" id="SSF52210">
    <property type="entry name" value="Succinyl-CoA synthetase domains"/>
    <property type="match status" value="2"/>
</dbReference>
<feature type="compositionally biased region" description="Polar residues" evidence="4">
    <location>
        <begin position="1"/>
        <end position="23"/>
    </location>
</feature>
<reference evidence="7" key="1">
    <citation type="journal article" date="2019" name="Int. J. Syst. Evol. Microbiol.">
        <title>The Global Catalogue of Microorganisms (GCM) 10K type strain sequencing project: providing services to taxonomists for standard genome sequencing and annotation.</title>
        <authorList>
            <consortium name="The Broad Institute Genomics Platform"/>
            <consortium name="The Broad Institute Genome Sequencing Center for Infectious Disease"/>
            <person name="Wu L."/>
            <person name="Ma J."/>
        </authorList>
    </citation>
    <scope>NUCLEOTIDE SEQUENCE [LARGE SCALE GENOMIC DNA]</scope>
    <source>
        <strain evidence="7">CGMCC 1.15180</strain>
    </source>
</reference>
<dbReference type="RefSeq" id="WP_382467496.1">
    <property type="nucleotide sequence ID" value="NZ_JBHSPX010000008.1"/>
</dbReference>
<dbReference type="InterPro" id="IPR003781">
    <property type="entry name" value="CoA-bd"/>
</dbReference>
<dbReference type="Pfam" id="PF19045">
    <property type="entry name" value="Ligase_CoA_2"/>
    <property type="match status" value="1"/>
</dbReference>
<dbReference type="InterPro" id="IPR016102">
    <property type="entry name" value="Succinyl-CoA_synth-like"/>
</dbReference>
<keyword evidence="2" id="KW-0547">Nucleotide-binding</keyword>
<sequence>MSASEPSPNPSDLTDQAELTSLTDPAAPSDRGDAVQRLLYPRSIAILGASDNPAKLSGRPVEYLKRFGFAGRILPINPTRGTVQGLPAHRSLDEVDGDIDLAMIMLSAERTADAVRACGRRGVPAAIVGASGFAELGGEGAALQRELRAAIDESGVRVLGPNCLGMIGVRDRAMPTFTSALDEDVPLHEGPVAFLSQSGAFGGFVFNESQNLGIGISHYLNTGNEVDLSVAELLDGLVRTDQTQVVLAYLEGVTGGRRLLEAAREAHERDKPIIAVKVGRSAAGARAAQSHTASLAGEDAVFDGAARQYGILRVDGPDEMLGAAQLFATGRRASGRRLTSLSVSGGAGALMADAAAQYGLEVRPWDETWQRKMAAAIPAYGSPRNPVDLTGTLLAEPGMLRRALRVAVEHPDTDMIAVLLGCADSCATELIDAVEEANRSTDRPVVVVWTGGSGRPRQRLRDLGIPCYTGPGSAAAALGLLADFSLRPALVRPQRPAGIDDAAARSLLTEARAARRIQLDEHESTRLIAAYGIPSAASRPVESADAAGAAAGELDGPVAVKLLSDRIGHKSDMGGVRLGLDEAGAIRGAADDLFRIAREAGVDDARLLVQRMAPAGTELIVGTKNDPVFGPVVVVGLGGVLVEALADSQVAVAPIDTDTARRLLLSLRGSRLLGAVRGKPPRDIDAAAETIARLSWLAADLSEDLAELDVNPLLLGPEGHGAVAVDALAVLTSPTETE</sequence>
<dbReference type="SMART" id="SM00881">
    <property type="entry name" value="CoA_binding"/>
    <property type="match status" value="1"/>
</dbReference>
<dbReference type="EMBL" id="JBHSPX010000008">
    <property type="protein sequence ID" value="MFC6066146.1"/>
    <property type="molecule type" value="Genomic_DNA"/>
</dbReference>
<dbReference type="InterPro" id="IPR051538">
    <property type="entry name" value="Acyl-CoA_Synth/Transferase"/>
</dbReference>
<dbReference type="Gene3D" id="3.40.50.720">
    <property type="entry name" value="NAD(P)-binding Rossmann-like Domain"/>
    <property type="match status" value="1"/>
</dbReference>
<dbReference type="Pfam" id="PF13549">
    <property type="entry name" value="ATP-grasp_5"/>
    <property type="match status" value="1"/>
</dbReference>
<dbReference type="InterPro" id="IPR036291">
    <property type="entry name" value="NAD(P)-bd_dom_sf"/>
</dbReference>
<dbReference type="Proteomes" id="UP001596139">
    <property type="component" value="Unassembled WGS sequence"/>
</dbReference>
<dbReference type="InterPro" id="IPR032875">
    <property type="entry name" value="Succ_CoA_lig_flav_dom"/>
</dbReference>
<protein>
    <submittedName>
        <fullName evidence="6">Acetate--CoA ligase family protein</fullName>
    </submittedName>
</protein>
<dbReference type="Pfam" id="PF13380">
    <property type="entry name" value="CoA_binding_2"/>
    <property type="match status" value="1"/>
</dbReference>
<dbReference type="SUPFAM" id="SSF51735">
    <property type="entry name" value="NAD(P)-binding Rossmann-fold domains"/>
    <property type="match status" value="1"/>
</dbReference>
<evidence type="ECO:0000256" key="4">
    <source>
        <dbReference type="SAM" id="MobiDB-lite"/>
    </source>
</evidence>
<comment type="caution">
    <text evidence="6">The sequence shown here is derived from an EMBL/GenBank/DDBJ whole genome shotgun (WGS) entry which is preliminary data.</text>
</comment>
<dbReference type="Gene3D" id="3.30.1490.20">
    <property type="entry name" value="ATP-grasp fold, A domain"/>
    <property type="match status" value="1"/>
</dbReference>
<accession>A0ABW1MRR9</accession>
<evidence type="ECO:0000256" key="2">
    <source>
        <dbReference type="ARBA" id="ARBA00022741"/>
    </source>
</evidence>
<dbReference type="InterPro" id="IPR013815">
    <property type="entry name" value="ATP_grasp_subdomain_1"/>
</dbReference>
<evidence type="ECO:0000256" key="3">
    <source>
        <dbReference type="ARBA" id="ARBA00022840"/>
    </source>
</evidence>
<feature type="domain" description="CoA-binding" evidence="5">
    <location>
        <begin position="38"/>
        <end position="133"/>
    </location>
</feature>